<organism evidence="2 3">
    <name type="scientific">Onion yellows phytoplasma (strain OY-M)</name>
    <dbReference type="NCBI Taxonomy" id="262768"/>
    <lineage>
        <taxon>Bacteria</taxon>
        <taxon>Bacillati</taxon>
        <taxon>Mycoplasmatota</taxon>
        <taxon>Mollicutes</taxon>
        <taxon>Acholeplasmatales</taxon>
        <taxon>Acholeplasmataceae</taxon>
        <taxon>Candidatus Phytoplasma</taxon>
        <taxon>16SrI (Aster yellows group)</taxon>
    </lineage>
</organism>
<keyword evidence="3" id="KW-1185">Reference proteome</keyword>
<keyword evidence="1" id="KW-1133">Transmembrane helix</keyword>
<keyword evidence="1" id="KW-0472">Membrane</keyword>
<evidence type="ECO:0000313" key="3">
    <source>
        <dbReference type="Proteomes" id="UP000002523"/>
    </source>
</evidence>
<accession>Q6YRF8</accession>
<proteinExistence type="predicted"/>
<dbReference type="HOGENOM" id="CLU_893824_0_0_14"/>
<dbReference type="STRING" id="262768.PAM_057"/>
<dbReference type="Proteomes" id="UP000002523">
    <property type="component" value="Chromosome"/>
</dbReference>
<name>Q6YRF8_ONYPE</name>
<feature type="transmembrane region" description="Helical" evidence="1">
    <location>
        <begin position="127"/>
        <end position="147"/>
    </location>
</feature>
<dbReference type="AlphaFoldDB" id="Q6YRF8"/>
<dbReference type="EMBL" id="AP006628">
    <property type="protein sequence ID" value="BAD04142.1"/>
    <property type="molecule type" value="Genomic_DNA"/>
</dbReference>
<gene>
    <name evidence="2" type="ordered locus">PAM_057</name>
</gene>
<protein>
    <submittedName>
        <fullName evidence="2">Uncharacterized protein</fullName>
    </submittedName>
</protein>
<feature type="transmembrane region" description="Helical" evidence="1">
    <location>
        <begin position="280"/>
        <end position="303"/>
    </location>
</feature>
<sequence length="311" mass="37223">MINMKFLDFIFDNPEYFNKLLKKSHNHKNQKINKLMQKHVSNKTDKIVSYKMIFIKFFILNLFCLLSGLIIYQLLSHYHSTLYSFLQTKITNIKELILFLIGFKLIIILICCFYKLSLYYWNCFLPIALHLMVILVGFLYAALFCFYRFYGKQYLDFSPFIQHLIPLIPLISLLITILILVFITVLYKINKIKVYPGFIKVLKIFFLISFIGEIICFSLYCYHNYFSNFFFLIILIFLSLITFIIGILRWVYVLHQLDNFAKNAKNKVLAKECEWILVNFLWLSSMEVFCSIFELFIYVITYLGNIKNDKR</sequence>
<feature type="transmembrane region" description="Helical" evidence="1">
    <location>
        <begin position="229"/>
        <end position="252"/>
    </location>
</feature>
<reference evidence="2 3" key="1">
    <citation type="journal article" date="2004" name="Nat. Genet.">
        <title>Reductive evolution suggested from the complete genome sequence of a plant-pathogenic phytoplasma.</title>
        <authorList>
            <person name="Oshima K."/>
            <person name="Kakizawa S."/>
            <person name="Nishigawa H."/>
            <person name="Jung H.-Y."/>
            <person name="Wei W."/>
            <person name="Suzuki S."/>
            <person name="Arashida R."/>
            <person name="Nakata D."/>
            <person name="Miyata S."/>
            <person name="Ugaki M."/>
            <person name="Namba S."/>
        </authorList>
    </citation>
    <scope>NUCLEOTIDE SEQUENCE [LARGE SCALE GENOMIC DNA]</scope>
    <source>
        <strain evidence="3">OY-M</strain>
    </source>
</reference>
<feature type="transmembrane region" description="Helical" evidence="1">
    <location>
        <begin position="201"/>
        <end position="222"/>
    </location>
</feature>
<keyword evidence="1" id="KW-0812">Transmembrane</keyword>
<dbReference type="KEGG" id="poy:PAM_057"/>
<evidence type="ECO:0000313" key="2">
    <source>
        <dbReference type="EMBL" id="BAD04142.1"/>
    </source>
</evidence>
<evidence type="ECO:0000256" key="1">
    <source>
        <dbReference type="SAM" id="Phobius"/>
    </source>
</evidence>
<feature type="transmembrane region" description="Helical" evidence="1">
    <location>
        <begin position="53"/>
        <end position="75"/>
    </location>
</feature>
<feature type="transmembrane region" description="Helical" evidence="1">
    <location>
        <begin position="96"/>
        <end position="121"/>
    </location>
</feature>
<feature type="transmembrane region" description="Helical" evidence="1">
    <location>
        <begin position="167"/>
        <end position="189"/>
    </location>
</feature>